<dbReference type="InterPro" id="IPR011356">
    <property type="entry name" value="Leucine_aapep/pepB"/>
</dbReference>
<organism evidence="10 11">
    <name type="scientific">Rubrobacter xylanophilus</name>
    <dbReference type="NCBI Taxonomy" id="49319"/>
    <lineage>
        <taxon>Bacteria</taxon>
        <taxon>Bacillati</taxon>
        <taxon>Actinomycetota</taxon>
        <taxon>Rubrobacteria</taxon>
        <taxon>Rubrobacterales</taxon>
        <taxon>Rubrobacteraceae</taxon>
        <taxon>Rubrobacter</taxon>
    </lineage>
</organism>
<dbReference type="Pfam" id="PF00883">
    <property type="entry name" value="Peptidase_M17"/>
    <property type="match status" value="1"/>
</dbReference>
<dbReference type="Proteomes" id="UP000318065">
    <property type="component" value="Chromosome"/>
</dbReference>
<keyword evidence="8" id="KW-0963">Cytoplasm</keyword>
<feature type="binding site" evidence="8">
    <location>
        <position position="336"/>
    </location>
    <ligand>
        <name>Mn(2+)</name>
        <dbReference type="ChEBI" id="CHEBI:29035"/>
        <label>1</label>
    </ligand>
</feature>
<protein>
    <recommendedName>
        <fullName evidence="8">Probable cytosol aminopeptidase</fullName>
        <ecNumber evidence="8">3.4.11.1</ecNumber>
    </recommendedName>
    <alternativeName>
        <fullName evidence="8">Leucine aminopeptidase</fullName>
        <shortName evidence="8">LAP</shortName>
        <ecNumber evidence="8">3.4.11.10</ecNumber>
    </alternativeName>
    <alternativeName>
        <fullName evidence="8">Leucyl aminopeptidase</fullName>
    </alternativeName>
</protein>
<evidence type="ECO:0000256" key="5">
    <source>
        <dbReference type="ARBA" id="ARBA00022670"/>
    </source>
</evidence>
<sequence length="486" mass="50563">MVEIRINTAAPEEVPTPLLAVGVRAGASPPGRLAEVADPALSGGDFSGEEGETALLYTGGAIAAQRLLLVGLGNEDSLSPERLRRMAAAAARRGRSSGAREAALVVDGGGQEVRAAAEGAELGLYRFFRYKSSGREEDGELERLELLVDGRREEEARRGLRVGLAAAAAAITARDLANEPSNIATPGFLAERAREIARRHGMACTVLDRTAIEEEGLAGLAAVGRAAGNEPRFIVLEHRRGGEAPPVVLVGKAVTFDSGGISIKPSSGMEDMKYDMSGGAAVLGAMEAVGRLELPLNVVALVPATENLPGGRAFKPGDVLRLHSGKTAEIVSTDAEGRLILADALSYARRYAPSAVIDCATLTGACVVALGHHASGLMGNDEDLIAELRAAGEAAGERAWPLPLFEEYTEQIKGDVADIKNSGGRPGGALTAGAFLKEFADYPWAHLDVAGTAYTKESGGYRTKGATGVPARLLVEFLLGRTEVAA</sequence>
<dbReference type="SUPFAM" id="SSF53187">
    <property type="entry name" value="Zn-dependent exopeptidases"/>
    <property type="match status" value="1"/>
</dbReference>
<feature type="binding site" evidence="8">
    <location>
        <position position="257"/>
    </location>
    <ligand>
        <name>Mn(2+)</name>
        <dbReference type="ChEBI" id="CHEBI:29035"/>
        <label>1</label>
    </ligand>
</feature>
<dbReference type="NCBIfam" id="NF002074">
    <property type="entry name" value="PRK00913.1-4"/>
    <property type="match status" value="1"/>
</dbReference>
<comment type="subcellular location">
    <subcellularLocation>
        <location evidence="8">Cytoplasm</location>
    </subcellularLocation>
</comment>
<comment type="function">
    <text evidence="7 8">Presumably involved in the processing and regular turnover of intracellular proteins. Catalyzes the removal of unsubstituted N-terminal amino acids from various peptides.</text>
</comment>
<accession>A0A510HF64</accession>
<evidence type="ECO:0000256" key="8">
    <source>
        <dbReference type="HAMAP-Rule" id="MF_00181"/>
    </source>
</evidence>
<keyword evidence="4 8" id="KW-0031">Aminopeptidase</keyword>
<feature type="binding site" evidence="8">
    <location>
        <position position="252"/>
    </location>
    <ligand>
        <name>Mn(2+)</name>
        <dbReference type="ChEBI" id="CHEBI:29035"/>
        <label>2</label>
    </ligand>
</feature>
<evidence type="ECO:0000313" key="11">
    <source>
        <dbReference type="Proteomes" id="UP000318065"/>
    </source>
</evidence>
<dbReference type="EC" id="3.4.11.1" evidence="8"/>
<keyword evidence="6 8" id="KW-0378">Hydrolase</keyword>
<evidence type="ECO:0000256" key="6">
    <source>
        <dbReference type="ARBA" id="ARBA00022801"/>
    </source>
</evidence>
<feature type="active site" evidence="8">
    <location>
        <position position="338"/>
    </location>
</feature>
<dbReference type="RefSeq" id="WP_172620622.1">
    <property type="nucleotide sequence ID" value="NZ_AP019791.1"/>
</dbReference>
<dbReference type="SUPFAM" id="SSF52949">
    <property type="entry name" value="Macro domain-like"/>
    <property type="match status" value="1"/>
</dbReference>
<feature type="binding site" evidence="8">
    <location>
        <position position="275"/>
    </location>
    <ligand>
        <name>Mn(2+)</name>
        <dbReference type="ChEBI" id="CHEBI:29035"/>
        <label>2</label>
    </ligand>
</feature>
<dbReference type="EMBL" id="AP019791">
    <property type="protein sequence ID" value="BBL78578.1"/>
    <property type="molecule type" value="Genomic_DNA"/>
</dbReference>
<evidence type="ECO:0000313" key="10">
    <source>
        <dbReference type="EMBL" id="BBL78578.1"/>
    </source>
</evidence>
<dbReference type="InterPro" id="IPR000819">
    <property type="entry name" value="Peptidase_M17_C"/>
</dbReference>
<dbReference type="InterPro" id="IPR008283">
    <property type="entry name" value="Peptidase_M17_N"/>
</dbReference>
<dbReference type="HAMAP" id="MF_00181">
    <property type="entry name" value="Cytosol_peptidase_M17"/>
    <property type="match status" value="1"/>
</dbReference>
<evidence type="ECO:0000256" key="3">
    <source>
        <dbReference type="ARBA" id="ARBA00009528"/>
    </source>
</evidence>
<feature type="binding site" evidence="8">
    <location>
        <position position="257"/>
    </location>
    <ligand>
        <name>Mn(2+)</name>
        <dbReference type="ChEBI" id="CHEBI:29035"/>
        <label>2</label>
    </ligand>
</feature>
<keyword evidence="8" id="KW-0479">Metal-binding</keyword>
<keyword evidence="11" id="KW-1185">Reference proteome</keyword>
<feature type="binding site" evidence="8">
    <location>
        <position position="336"/>
    </location>
    <ligand>
        <name>Mn(2+)</name>
        <dbReference type="ChEBI" id="CHEBI:29035"/>
        <label>2</label>
    </ligand>
</feature>
<comment type="catalytic activity">
    <reaction evidence="2 8">
        <text>Release of an N-terminal amino acid, preferentially leucine, but not glutamic or aspartic acids.</text>
        <dbReference type="EC" id="3.4.11.10"/>
    </reaction>
</comment>
<proteinExistence type="inferred from homology"/>
<feature type="active site" evidence="8">
    <location>
        <position position="264"/>
    </location>
</feature>
<gene>
    <name evidence="8 10" type="primary">pepA</name>
    <name evidence="10" type="ORF">RxyAA322_04320</name>
</gene>
<dbReference type="CDD" id="cd00433">
    <property type="entry name" value="Peptidase_M17"/>
    <property type="match status" value="1"/>
</dbReference>
<dbReference type="Gene3D" id="3.40.220.10">
    <property type="entry name" value="Leucine Aminopeptidase, subunit E, domain 1"/>
    <property type="match status" value="1"/>
</dbReference>
<dbReference type="NCBIfam" id="NF002073">
    <property type="entry name" value="PRK00913.1-2"/>
    <property type="match status" value="1"/>
</dbReference>
<dbReference type="InterPro" id="IPR023042">
    <property type="entry name" value="Peptidase_M17_leu_NH2_pept"/>
</dbReference>
<evidence type="ECO:0000256" key="7">
    <source>
        <dbReference type="ARBA" id="ARBA00049972"/>
    </source>
</evidence>
<evidence type="ECO:0000259" key="9">
    <source>
        <dbReference type="PROSITE" id="PS00631"/>
    </source>
</evidence>
<dbReference type="Gene3D" id="3.40.630.10">
    <property type="entry name" value="Zn peptidases"/>
    <property type="match status" value="1"/>
</dbReference>
<evidence type="ECO:0000256" key="2">
    <source>
        <dbReference type="ARBA" id="ARBA00000967"/>
    </source>
</evidence>
<dbReference type="GO" id="GO:0005737">
    <property type="term" value="C:cytoplasm"/>
    <property type="evidence" value="ECO:0007669"/>
    <property type="project" value="UniProtKB-SubCell"/>
</dbReference>
<dbReference type="Pfam" id="PF02789">
    <property type="entry name" value="Peptidase_M17_N"/>
    <property type="match status" value="1"/>
</dbReference>
<feature type="binding site" evidence="8">
    <location>
        <position position="334"/>
    </location>
    <ligand>
        <name>Mn(2+)</name>
        <dbReference type="ChEBI" id="CHEBI:29035"/>
        <label>1</label>
    </ligand>
</feature>
<dbReference type="PANTHER" id="PTHR11963">
    <property type="entry name" value="LEUCINE AMINOPEPTIDASE-RELATED"/>
    <property type="match status" value="1"/>
</dbReference>
<name>A0A510HF64_9ACTN</name>
<keyword evidence="5 8" id="KW-0645">Protease</keyword>
<comment type="cofactor">
    <cofactor evidence="8">
        <name>Mn(2+)</name>
        <dbReference type="ChEBI" id="CHEBI:29035"/>
    </cofactor>
    <text evidence="8">Binds 2 manganese ions per subunit.</text>
</comment>
<dbReference type="PANTHER" id="PTHR11963:SF23">
    <property type="entry name" value="CYTOSOL AMINOPEPTIDASE"/>
    <property type="match status" value="1"/>
</dbReference>
<dbReference type="PROSITE" id="PS00631">
    <property type="entry name" value="CYTOSOL_AP"/>
    <property type="match status" value="1"/>
</dbReference>
<dbReference type="GO" id="GO:0030145">
    <property type="term" value="F:manganese ion binding"/>
    <property type="evidence" value="ECO:0007669"/>
    <property type="project" value="UniProtKB-UniRule"/>
</dbReference>
<evidence type="ECO:0000256" key="1">
    <source>
        <dbReference type="ARBA" id="ARBA00000135"/>
    </source>
</evidence>
<evidence type="ECO:0000256" key="4">
    <source>
        <dbReference type="ARBA" id="ARBA00022438"/>
    </source>
</evidence>
<keyword evidence="8" id="KW-0464">Manganese</keyword>
<feature type="domain" description="Cytosol aminopeptidase" evidence="9">
    <location>
        <begin position="332"/>
        <end position="339"/>
    </location>
</feature>
<reference evidence="10" key="1">
    <citation type="journal article" date="2019" name="Microbiol. Resour. Announc.">
        <title>Complete Genome Sequence of Rubrobacter xylanophilus Strain AA3-22, Isolated from Arima Onsen in Japan.</title>
        <authorList>
            <person name="Tomariguchi N."/>
            <person name="Miyazaki K."/>
        </authorList>
    </citation>
    <scope>NUCLEOTIDE SEQUENCE [LARGE SCALE GENOMIC DNA]</scope>
    <source>
        <strain evidence="10">AA3-22</strain>
    </source>
</reference>
<comment type="similarity">
    <text evidence="3 8">Belongs to the peptidase M17 family.</text>
</comment>
<dbReference type="GO" id="GO:0070006">
    <property type="term" value="F:metalloaminopeptidase activity"/>
    <property type="evidence" value="ECO:0007669"/>
    <property type="project" value="InterPro"/>
</dbReference>
<dbReference type="AlphaFoldDB" id="A0A510HF64"/>
<dbReference type="PRINTS" id="PR00481">
    <property type="entry name" value="LAMNOPPTDASE"/>
</dbReference>
<dbReference type="EC" id="3.4.11.10" evidence="8"/>
<dbReference type="InterPro" id="IPR043472">
    <property type="entry name" value="Macro_dom-like"/>
</dbReference>
<comment type="catalytic activity">
    <reaction evidence="1 8">
        <text>Release of an N-terminal amino acid, Xaa-|-Yaa-, in which Xaa is preferably Leu, but may be other amino acids including Pro although not Arg or Lys, and Yaa may be Pro. Amino acid amides and methyl esters are also readily hydrolyzed, but rates on arylamides are exceedingly low.</text>
        <dbReference type="EC" id="3.4.11.1"/>
    </reaction>
</comment>
<dbReference type="GO" id="GO:0006508">
    <property type="term" value="P:proteolysis"/>
    <property type="evidence" value="ECO:0007669"/>
    <property type="project" value="UniProtKB-KW"/>
</dbReference>